<feature type="transmembrane region" description="Helical" evidence="1">
    <location>
        <begin position="157"/>
        <end position="177"/>
    </location>
</feature>
<keyword evidence="1" id="KW-0472">Membrane</keyword>
<dbReference type="Proteomes" id="UP000029980">
    <property type="component" value="Chromosome"/>
</dbReference>
<dbReference type="EMBL" id="CP008887">
    <property type="protein sequence ID" value="AIU70222.1"/>
    <property type="molecule type" value="Genomic_DNA"/>
</dbReference>
<organism evidence="2 3">
    <name type="scientific">Thermococcus eurythermalis</name>
    <dbReference type="NCBI Taxonomy" id="1505907"/>
    <lineage>
        <taxon>Archaea</taxon>
        <taxon>Methanobacteriati</taxon>
        <taxon>Methanobacteriota</taxon>
        <taxon>Thermococci</taxon>
        <taxon>Thermococcales</taxon>
        <taxon>Thermococcaceae</taxon>
        <taxon>Thermococcus</taxon>
    </lineage>
</organism>
<name>A0A097QUR6_9EURY</name>
<reference evidence="2 3" key="1">
    <citation type="journal article" date="2015" name="Int. J. Syst. Evol. Microbiol.">
        <title>Thermococcus eurythermalis sp. nov., a conditional piezophilic hyperthermophilic archaeon with a wide temperature range isolated from an oil-immersed chimney in the Guaymas Basin.</title>
        <authorList>
            <person name="Zhao W."/>
            <person name="Zeng X."/>
            <person name="Xiao X."/>
        </authorList>
    </citation>
    <scope>NUCLEOTIDE SEQUENCE [LARGE SCALE GENOMIC DNA]</scope>
    <source>
        <strain evidence="2 3">A501</strain>
    </source>
</reference>
<dbReference type="KEGG" id="teu:TEU_07685"/>
<keyword evidence="1" id="KW-1133">Transmembrane helix</keyword>
<keyword evidence="1" id="KW-0812">Transmembrane</keyword>
<feature type="transmembrane region" description="Helical" evidence="1">
    <location>
        <begin position="242"/>
        <end position="266"/>
    </location>
</feature>
<accession>A0A097QUR6</accession>
<dbReference type="AlphaFoldDB" id="A0A097QUR6"/>
<feature type="transmembrane region" description="Helical" evidence="1">
    <location>
        <begin position="20"/>
        <end position="39"/>
    </location>
</feature>
<protein>
    <submittedName>
        <fullName evidence="2">Uncharacterized protein</fullName>
    </submittedName>
</protein>
<proteinExistence type="predicted"/>
<evidence type="ECO:0000256" key="1">
    <source>
        <dbReference type="SAM" id="Phobius"/>
    </source>
</evidence>
<gene>
    <name evidence="2" type="ORF">TEU_07685</name>
</gene>
<evidence type="ECO:0000313" key="3">
    <source>
        <dbReference type="Proteomes" id="UP000029980"/>
    </source>
</evidence>
<feature type="transmembrane region" description="Helical" evidence="1">
    <location>
        <begin position="183"/>
        <end position="201"/>
    </location>
</feature>
<keyword evidence="3" id="KW-1185">Reference proteome</keyword>
<dbReference type="HOGENOM" id="CLU_082327_0_0_2"/>
<feature type="transmembrane region" description="Helical" evidence="1">
    <location>
        <begin position="122"/>
        <end position="150"/>
    </location>
</feature>
<sequence>MGALDAFSKAFSLVAENRGAYLLVLVVFLALAILNSALFPGIRGGAVPREEILPDVVFEKHGMTHESTDELVRYVEIRLLWILIVAIVLAFVEYSIVRTYFLSLDGKEYSISELIAEALPKIPVMIIVNVLAYLTGILVALVPALVMIVGGLTLNPFLAFFGLVLVLLVIPILITYYPLVVTTYVDTGNLGAFIEALGLVFRRLPSSLGYGLLTILLAFGVSIVMAPLVLPFTLSSEPSVLVISLLEAPFEAFFVCFLLAGGVLLYKEFKGIEEIEERTEEPVY</sequence>
<feature type="transmembrane region" description="Helical" evidence="1">
    <location>
        <begin position="208"/>
        <end position="230"/>
    </location>
</feature>
<dbReference type="STRING" id="1505907.TEU_07685"/>
<evidence type="ECO:0000313" key="2">
    <source>
        <dbReference type="EMBL" id="AIU70222.1"/>
    </source>
</evidence>
<feature type="transmembrane region" description="Helical" evidence="1">
    <location>
        <begin position="79"/>
        <end position="102"/>
    </location>
</feature>